<dbReference type="Proteomes" id="UP001529510">
    <property type="component" value="Unassembled WGS sequence"/>
</dbReference>
<comment type="caution">
    <text evidence="2">The sequence shown here is derived from an EMBL/GenBank/DDBJ whole genome shotgun (WGS) entry which is preliminary data.</text>
</comment>
<evidence type="ECO:0000313" key="2">
    <source>
        <dbReference type="EMBL" id="KAL0155936.1"/>
    </source>
</evidence>
<evidence type="ECO:0000313" key="3">
    <source>
        <dbReference type="Proteomes" id="UP001529510"/>
    </source>
</evidence>
<organism evidence="2 3">
    <name type="scientific">Cirrhinus mrigala</name>
    <name type="common">Mrigala</name>
    <dbReference type="NCBI Taxonomy" id="683832"/>
    <lineage>
        <taxon>Eukaryota</taxon>
        <taxon>Metazoa</taxon>
        <taxon>Chordata</taxon>
        <taxon>Craniata</taxon>
        <taxon>Vertebrata</taxon>
        <taxon>Euteleostomi</taxon>
        <taxon>Actinopterygii</taxon>
        <taxon>Neopterygii</taxon>
        <taxon>Teleostei</taxon>
        <taxon>Ostariophysi</taxon>
        <taxon>Cypriniformes</taxon>
        <taxon>Cyprinidae</taxon>
        <taxon>Labeoninae</taxon>
        <taxon>Labeonini</taxon>
        <taxon>Cirrhinus</taxon>
    </lineage>
</organism>
<reference evidence="2 3" key="1">
    <citation type="submission" date="2024-05" db="EMBL/GenBank/DDBJ databases">
        <title>Genome sequencing and assembly of Indian major carp, Cirrhinus mrigala (Hamilton, 1822).</title>
        <authorList>
            <person name="Mohindra V."/>
            <person name="Chowdhury L.M."/>
            <person name="Lal K."/>
            <person name="Jena J.K."/>
        </authorList>
    </citation>
    <scope>NUCLEOTIDE SEQUENCE [LARGE SCALE GENOMIC DNA]</scope>
    <source>
        <strain evidence="2">CM1030</strain>
        <tissue evidence="2">Blood</tissue>
    </source>
</reference>
<evidence type="ECO:0000256" key="1">
    <source>
        <dbReference type="SAM" id="MobiDB-lite"/>
    </source>
</evidence>
<feature type="non-terminal residue" evidence="2">
    <location>
        <position position="1"/>
    </location>
</feature>
<feature type="compositionally biased region" description="Pro residues" evidence="1">
    <location>
        <begin position="38"/>
        <end position="48"/>
    </location>
</feature>
<dbReference type="AlphaFoldDB" id="A0ABD0N3X9"/>
<accession>A0ABD0N3X9</accession>
<feature type="region of interest" description="Disordered" evidence="1">
    <location>
        <begin position="21"/>
        <end position="56"/>
    </location>
</feature>
<protein>
    <submittedName>
        <fullName evidence="2">Uncharacterized protein</fullName>
    </submittedName>
</protein>
<sequence>KKVVEQLRKELLVKQEPDLKPQTLPATADGKTVLLTPACPPSQPPTGPPHNQGAPQ</sequence>
<name>A0ABD0N3X9_CIRMR</name>
<keyword evidence="3" id="KW-1185">Reference proteome</keyword>
<feature type="non-terminal residue" evidence="2">
    <location>
        <position position="56"/>
    </location>
</feature>
<proteinExistence type="predicted"/>
<gene>
    <name evidence="2" type="ORF">M9458_050199</name>
</gene>
<dbReference type="EMBL" id="JAMKFB020000025">
    <property type="protein sequence ID" value="KAL0155936.1"/>
    <property type="molecule type" value="Genomic_DNA"/>
</dbReference>